<organism evidence="7 8">
    <name type="scientific">Polynucleobacter victoriensis</name>
    <dbReference type="NCBI Taxonomy" id="2049319"/>
    <lineage>
        <taxon>Bacteria</taxon>
        <taxon>Pseudomonadati</taxon>
        <taxon>Pseudomonadota</taxon>
        <taxon>Betaproteobacteria</taxon>
        <taxon>Burkholderiales</taxon>
        <taxon>Burkholderiaceae</taxon>
        <taxon>Polynucleobacter</taxon>
    </lineage>
</organism>
<dbReference type="GO" id="GO:0034599">
    <property type="term" value="P:cellular response to oxidative stress"/>
    <property type="evidence" value="ECO:0007669"/>
    <property type="project" value="TreeGrafter"/>
</dbReference>
<accession>A0A212TDY5</accession>
<dbReference type="Gene3D" id="3.40.30.10">
    <property type="entry name" value="Glutaredoxin"/>
    <property type="match status" value="1"/>
</dbReference>
<dbReference type="PROSITE" id="PS00460">
    <property type="entry name" value="GLUTATHIONE_PEROXID_1"/>
    <property type="match status" value="1"/>
</dbReference>
<dbReference type="Proteomes" id="UP000197215">
    <property type="component" value="Unassembled WGS sequence"/>
</dbReference>
<evidence type="ECO:0000313" key="7">
    <source>
        <dbReference type="EMBL" id="SNC64036.1"/>
    </source>
</evidence>
<dbReference type="GO" id="GO:0004601">
    <property type="term" value="F:peroxidase activity"/>
    <property type="evidence" value="ECO:0007669"/>
    <property type="project" value="UniProtKB-KW"/>
</dbReference>
<protein>
    <recommendedName>
        <fullName evidence="4">Glutathione peroxidase</fullName>
    </recommendedName>
</protein>
<reference evidence="7 8" key="1">
    <citation type="submission" date="2017-06" db="EMBL/GenBank/DDBJ databases">
        <authorList>
            <person name="Kim H.J."/>
            <person name="Triplett B.A."/>
        </authorList>
    </citation>
    <scope>NUCLEOTIDE SEQUENCE [LARGE SCALE GENOMIC DNA]</scope>
    <source>
        <strain evidence="7 8">MWH-VicM1</strain>
    </source>
</reference>
<dbReference type="InterPro" id="IPR036249">
    <property type="entry name" value="Thioredoxin-like_sf"/>
</dbReference>
<comment type="similarity">
    <text evidence="1 4">Belongs to the glutathione peroxidase family.</text>
</comment>
<dbReference type="PANTHER" id="PTHR11592:SF44">
    <property type="entry name" value="GLUTATHIONE PEROXIDASE"/>
    <property type="match status" value="1"/>
</dbReference>
<keyword evidence="3 4" id="KW-0560">Oxidoreductase</keyword>
<dbReference type="SUPFAM" id="SSF52833">
    <property type="entry name" value="Thioredoxin-like"/>
    <property type="match status" value="1"/>
</dbReference>
<evidence type="ECO:0000256" key="3">
    <source>
        <dbReference type="ARBA" id="ARBA00023002"/>
    </source>
</evidence>
<keyword evidence="5" id="KW-0812">Transmembrane</keyword>
<dbReference type="PRINTS" id="PR01011">
    <property type="entry name" value="GLUTPROXDASE"/>
</dbReference>
<dbReference type="PANTHER" id="PTHR11592">
    <property type="entry name" value="GLUTATHIONE PEROXIDASE"/>
    <property type="match status" value="1"/>
</dbReference>
<name>A0A212TDY5_9BURK</name>
<evidence type="ECO:0000256" key="2">
    <source>
        <dbReference type="ARBA" id="ARBA00022559"/>
    </source>
</evidence>
<dbReference type="CDD" id="cd00340">
    <property type="entry name" value="GSH_Peroxidase"/>
    <property type="match status" value="1"/>
</dbReference>
<evidence type="ECO:0000256" key="5">
    <source>
        <dbReference type="SAM" id="Phobius"/>
    </source>
</evidence>
<dbReference type="Pfam" id="PF00255">
    <property type="entry name" value="GSHPx"/>
    <property type="match status" value="1"/>
</dbReference>
<gene>
    <name evidence="7" type="ORF">SAMN06295916_1010</name>
</gene>
<dbReference type="OrthoDB" id="9785502at2"/>
<keyword evidence="5" id="KW-0472">Membrane</keyword>
<dbReference type="InterPro" id="IPR000889">
    <property type="entry name" value="Glutathione_peroxidase"/>
</dbReference>
<keyword evidence="8" id="KW-1185">Reference proteome</keyword>
<evidence type="ECO:0000313" key="8">
    <source>
        <dbReference type="Proteomes" id="UP000197215"/>
    </source>
</evidence>
<dbReference type="AlphaFoldDB" id="A0A212TDY5"/>
<feature type="transmembrane region" description="Helical" evidence="5">
    <location>
        <begin position="21"/>
        <end position="40"/>
    </location>
</feature>
<dbReference type="InterPro" id="IPR013766">
    <property type="entry name" value="Thioredoxin_domain"/>
</dbReference>
<dbReference type="InterPro" id="IPR029759">
    <property type="entry name" value="GPX_AS"/>
</dbReference>
<feature type="domain" description="Thioredoxin" evidence="6">
    <location>
        <begin position="46"/>
        <end position="206"/>
    </location>
</feature>
<sequence length="208" mass="23688">MLVDFKKRPFIPQQATDLGNFFYKINFIALILIGLMWFSWPKEARAMSCPASLSFTFPRLQDEAPQNLCQYQGKVILVVNTASYCGFTGQYDGLEKLFAQYKDKGFVVLGFPSNDFGKQEPGSNKEIAEFCHNTYGVKFPMFAKTSVSGNDANPLFKLLIEKTNTKPRWNFYKYLIDRQGNVVEAYSSMTSPSSKTMTAQIEKLLQEK</sequence>
<dbReference type="EMBL" id="FYEX01000001">
    <property type="protein sequence ID" value="SNC64036.1"/>
    <property type="molecule type" value="Genomic_DNA"/>
</dbReference>
<dbReference type="PROSITE" id="PS51355">
    <property type="entry name" value="GLUTATHIONE_PEROXID_3"/>
    <property type="match status" value="1"/>
</dbReference>
<dbReference type="PROSITE" id="PS51352">
    <property type="entry name" value="THIOREDOXIN_2"/>
    <property type="match status" value="1"/>
</dbReference>
<keyword evidence="5" id="KW-1133">Transmembrane helix</keyword>
<proteinExistence type="inferred from homology"/>
<keyword evidence="2 4" id="KW-0575">Peroxidase</keyword>
<evidence type="ECO:0000256" key="1">
    <source>
        <dbReference type="ARBA" id="ARBA00006926"/>
    </source>
</evidence>
<evidence type="ECO:0000256" key="4">
    <source>
        <dbReference type="RuleBase" id="RU000499"/>
    </source>
</evidence>
<evidence type="ECO:0000259" key="6">
    <source>
        <dbReference type="PROSITE" id="PS51352"/>
    </source>
</evidence>